<evidence type="ECO:0000313" key="3">
    <source>
        <dbReference type="Proteomes" id="UP000799436"/>
    </source>
</evidence>
<feature type="compositionally biased region" description="Basic and acidic residues" evidence="1">
    <location>
        <begin position="13"/>
        <end position="32"/>
    </location>
</feature>
<dbReference type="PANTHER" id="PTHR38790">
    <property type="entry name" value="2EXR DOMAIN-CONTAINING PROTEIN-RELATED"/>
    <property type="match status" value="1"/>
</dbReference>
<protein>
    <submittedName>
        <fullName evidence="2">Uncharacterized protein</fullName>
    </submittedName>
</protein>
<dbReference type="Proteomes" id="UP000799436">
    <property type="component" value="Unassembled WGS sequence"/>
</dbReference>
<evidence type="ECO:0000313" key="2">
    <source>
        <dbReference type="EMBL" id="KAF2769929.1"/>
    </source>
</evidence>
<name>A0A6G1LBI4_9PEZI</name>
<accession>A0A6G1LBI4</accession>
<keyword evidence="3" id="KW-1185">Reference proteome</keyword>
<evidence type="ECO:0000256" key="1">
    <source>
        <dbReference type="SAM" id="MobiDB-lite"/>
    </source>
</evidence>
<feature type="region of interest" description="Disordered" evidence="1">
    <location>
        <begin position="1"/>
        <end position="32"/>
    </location>
</feature>
<dbReference type="AlphaFoldDB" id="A0A6G1LBI4"/>
<dbReference type="OrthoDB" id="5420711at2759"/>
<feature type="compositionally biased region" description="Polar residues" evidence="1">
    <location>
        <begin position="1"/>
        <end position="11"/>
    </location>
</feature>
<dbReference type="PANTHER" id="PTHR38790:SF4">
    <property type="entry name" value="2EXR DOMAIN-CONTAINING PROTEIN"/>
    <property type="match status" value="1"/>
</dbReference>
<reference evidence="2" key="1">
    <citation type="journal article" date="2020" name="Stud. Mycol.">
        <title>101 Dothideomycetes genomes: a test case for predicting lifestyles and emergence of pathogens.</title>
        <authorList>
            <person name="Haridas S."/>
            <person name="Albert R."/>
            <person name="Binder M."/>
            <person name="Bloem J."/>
            <person name="Labutti K."/>
            <person name="Salamov A."/>
            <person name="Andreopoulos B."/>
            <person name="Baker S."/>
            <person name="Barry K."/>
            <person name="Bills G."/>
            <person name="Bluhm B."/>
            <person name="Cannon C."/>
            <person name="Castanera R."/>
            <person name="Culley D."/>
            <person name="Daum C."/>
            <person name="Ezra D."/>
            <person name="Gonzalez J."/>
            <person name="Henrissat B."/>
            <person name="Kuo A."/>
            <person name="Liang C."/>
            <person name="Lipzen A."/>
            <person name="Lutzoni F."/>
            <person name="Magnuson J."/>
            <person name="Mondo S."/>
            <person name="Nolan M."/>
            <person name="Ohm R."/>
            <person name="Pangilinan J."/>
            <person name="Park H.-J."/>
            <person name="Ramirez L."/>
            <person name="Alfaro M."/>
            <person name="Sun H."/>
            <person name="Tritt A."/>
            <person name="Yoshinaga Y."/>
            <person name="Zwiers L.-H."/>
            <person name="Turgeon B."/>
            <person name="Goodwin S."/>
            <person name="Spatafora J."/>
            <person name="Crous P."/>
            <person name="Grigoriev I."/>
        </authorList>
    </citation>
    <scope>NUCLEOTIDE SEQUENCE</scope>
    <source>
        <strain evidence="2">CBS 116005</strain>
    </source>
</reference>
<dbReference type="EMBL" id="ML995829">
    <property type="protein sequence ID" value="KAF2769929.1"/>
    <property type="molecule type" value="Genomic_DNA"/>
</dbReference>
<sequence length="436" mass="50918">MRIAQHLSTSRPPRVERARTKHPHDNLHREPTEAIHSPSLSDRFHALPTELRRHIFSFLLAQPVKWNAHHTPACILHDGDWACRDDYYDYTLNTDGCVRCHRWPTSVWRSCNRILWIPGPFVGPWRSQWASEQLNPWVCTECYDANLRSKPFPRARSLPCICARREHLEILLICRKWYEEAAELFHTSNIFAFEDCGTFFDFVHHLFPRWRANISKISLMAYYLEDDSKFEFPKSFGTVCSYLRRLPSLSHLELDAVFLTRTDLLLPLLRLGLPSQTKIYFTLRRPSRLLPDLRKLLVIPEVWPELANRVLLKGGLPEEIARAMRGERRPWLPRSKRARLALLGRLVDDYCKLVASNNDAHVFWQRLWYEVQGRGGIFAGGATEKVDVHCGDMEEWERLWYAANLWSVERARVCPGFMGRSFEEQVAEAEETGGCP</sequence>
<proteinExistence type="predicted"/>
<organism evidence="2 3">
    <name type="scientific">Teratosphaeria nubilosa</name>
    <dbReference type="NCBI Taxonomy" id="161662"/>
    <lineage>
        <taxon>Eukaryota</taxon>
        <taxon>Fungi</taxon>
        <taxon>Dikarya</taxon>
        <taxon>Ascomycota</taxon>
        <taxon>Pezizomycotina</taxon>
        <taxon>Dothideomycetes</taxon>
        <taxon>Dothideomycetidae</taxon>
        <taxon>Mycosphaerellales</taxon>
        <taxon>Teratosphaeriaceae</taxon>
        <taxon>Teratosphaeria</taxon>
    </lineage>
</organism>
<gene>
    <name evidence="2" type="ORF">EJ03DRAFT_326836</name>
</gene>